<reference evidence="2" key="1">
    <citation type="journal article" date="2016" name="BMC Biol.">
        <title>Parallel evolution of highly conserved plastid genome architecture in red seaweeds and seed plants.</title>
        <authorList>
            <person name="Lee J."/>
            <person name="Cho C.H."/>
            <person name="Park S.I."/>
            <person name="Choi J.W."/>
            <person name="Song H.S."/>
            <person name="West J.A."/>
            <person name="Bhattacharya D."/>
            <person name="Yoon H.S."/>
        </authorList>
    </citation>
    <scope>NUCLEOTIDE SEQUENCE</scope>
</reference>
<dbReference type="InterPro" id="IPR000477">
    <property type="entry name" value="RT_dom"/>
</dbReference>
<dbReference type="Pfam" id="PF00078">
    <property type="entry name" value="RVT_1"/>
    <property type="match status" value="1"/>
</dbReference>
<dbReference type="InterPro" id="IPR013597">
    <property type="entry name" value="Mat_intron_G2"/>
</dbReference>
<evidence type="ECO:0000313" key="2">
    <source>
        <dbReference type="EMBL" id="AOM66175.1"/>
    </source>
</evidence>
<dbReference type="GO" id="GO:0003964">
    <property type="term" value="F:RNA-directed DNA polymerase activity"/>
    <property type="evidence" value="ECO:0007669"/>
    <property type="project" value="UniProtKB-KW"/>
</dbReference>
<dbReference type="InterPro" id="IPR051083">
    <property type="entry name" value="GrpII_Intron_Splice-Mob/Def"/>
</dbReference>
<name>A0A1C9CCS4_9RHOD</name>
<feature type="domain" description="Reverse transcriptase" evidence="1">
    <location>
        <begin position="1"/>
        <end position="323"/>
    </location>
</feature>
<keyword evidence="3" id="KW-0695">RNA-directed DNA polymerase</keyword>
<organism evidence="2">
    <name type="scientific">Bangiopsis subsimplex</name>
    <dbReference type="NCBI Taxonomy" id="139980"/>
    <lineage>
        <taxon>Eukaryota</taxon>
        <taxon>Rhodophyta</taxon>
        <taxon>Stylonematophyceae</taxon>
        <taxon>Stylonematales</taxon>
        <taxon>Stylonemataceae</taxon>
        <taxon>Bangiopsis</taxon>
    </lineage>
</organism>
<dbReference type="GeneID" id="29073245"/>
<geneLocation type="plastid" evidence="2"/>
<keyword evidence="3" id="KW-0548">Nucleotidyltransferase</keyword>
<dbReference type="AlphaFoldDB" id="A0A1C9CCS4"/>
<dbReference type="PROSITE" id="PS50878">
    <property type="entry name" value="RT_POL"/>
    <property type="match status" value="1"/>
</dbReference>
<gene>
    <name evidence="3" type="primary">atpB</name>
    <name evidence="2" type="ORF">Bangp_093</name>
</gene>
<protein>
    <submittedName>
        <fullName evidence="2 3">Maturase</fullName>
    </submittedName>
</protein>
<dbReference type="SUPFAM" id="SSF56672">
    <property type="entry name" value="DNA/RNA polymerases"/>
    <property type="match status" value="1"/>
</dbReference>
<dbReference type="CDD" id="cd01651">
    <property type="entry name" value="RT_G2_intron"/>
    <property type="match status" value="1"/>
</dbReference>
<evidence type="ECO:0000313" key="3">
    <source>
        <dbReference type="EMBL" id="ARO90466.1"/>
    </source>
</evidence>
<dbReference type="PANTHER" id="PTHR34047:SF10">
    <property type="entry name" value="GROUP II INTRON-ASSOCIATED OPEN READING FRAME"/>
    <property type="match status" value="1"/>
</dbReference>
<dbReference type="EMBL" id="KX284718">
    <property type="protein sequence ID" value="AOM66175.1"/>
    <property type="molecule type" value="Genomic_DNA"/>
</dbReference>
<dbReference type="Pfam" id="PF13655">
    <property type="entry name" value="RVT_N"/>
    <property type="match status" value="1"/>
</dbReference>
<keyword evidence="3" id="KW-0808">Transferase</keyword>
<keyword evidence="3" id="KW-0150">Chloroplast</keyword>
<dbReference type="Pfam" id="PF08388">
    <property type="entry name" value="GIIM"/>
    <property type="match status" value="1"/>
</dbReference>
<dbReference type="InterPro" id="IPR025960">
    <property type="entry name" value="RVT_N"/>
</dbReference>
<reference evidence="3" key="2">
    <citation type="submission" date="2017-03" db="EMBL/GenBank/DDBJ databases">
        <title>The new red algal subphylum Proteorhodophytina comprises the largest and most divergent plastid genomes known.</title>
        <authorList>
            <person name="Munoz-Gomez S.A."/>
            <person name="Mejia-Franco F.G."/>
            <person name="Durnin K."/>
            <person name="Morgan C."/>
            <person name="Grisdale C.J."/>
            <person name="Archibald J.M."/>
            <person name="Slamovits C.H."/>
        </authorList>
    </citation>
    <scope>NUCLEOTIDE SEQUENCE</scope>
    <source>
        <strain evidence="3">UTEX LB2854</strain>
    </source>
</reference>
<dbReference type="EMBL" id="KY709207">
    <property type="protein sequence ID" value="ARO90466.1"/>
    <property type="molecule type" value="Genomic_DNA"/>
</dbReference>
<evidence type="ECO:0000259" key="1">
    <source>
        <dbReference type="PROSITE" id="PS50878"/>
    </source>
</evidence>
<dbReference type="InterPro" id="IPR043502">
    <property type="entry name" value="DNA/RNA_pol_sf"/>
</dbReference>
<dbReference type="PANTHER" id="PTHR34047">
    <property type="entry name" value="NUCLEAR INTRON MATURASE 1, MITOCHONDRIAL-RELATED"/>
    <property type="match status" value="1"/>
</dbReference>
<accession>A0A1C9CCS4</accession>
<dbReference type="RefSeq" id="YP_009296832.1">
    <property type="nucleotide sequence ID" value="NC_031173.1"/>
</dbReference>
<keyword evidence="2" id="KW-0934">Plastid</keyword>
<sequence length="550" mass="65470">MNQSIETSSVLNHYVISDLEWINFNWKAIENRVKFLRYRIFNASRKKDFKTVTHLQQIMLNSSANILLAIRRVTAINRQLSGIDKIRIHLIQDLMLLDFSTYKPITYNNLIIPKTHRKQKLLKIQIIKDQCIQLIIKHALEPQWEAYFEDNVYGERPGRSSHDAISHIIQIIKLYSTNKWVLNIDLSSYIFQLNGEVILKKLRFFPRIDLIFRWLKAGYITKNVYFHTTLGLPQGDIITSLLANIALDDLDKVIKMKYSTSTFNSFYVRYNGAIAILVEKKDTAHTLGKIISGWCINIGFNLDLEQISKTFIPDGFNFLTVYIYSNAQDNRHLSVIPNEKAIKDIRDKLKNIWMRGRGKDILWVLDRLNPRIREWCNYYCFYKSSQIFKDIDNWMFQRSVRYCKRTHPNKSWTWMQQKYFGRFNIKRKSKWIFGDKESSRYLTRFSWTISRQYIPIQIQASPDNMLYEEYWCKRNATGITNDKLWNSSDFKIAQRQKHICPVCNNSLYNQEPIEKHKIVIKKSTSRLYTFNMIFIHSICYQCIKYAFKTT</sequence>
<proteinExistence type="predicted"/>